<feature type="transmembrane region" description="Helical" evidence="1">
    <location>
        <begin position="12"/>
        <end position="35"/>
    </location>
</feature>
<keyword evidence="1" id="KW-0812">Transmembrane</keyword>
<evidence type="ECO:0000313" key="3">
    <source>
        <dbReference type="Proteomes" id="UP001500556"/>
    </source>
</evidence>
<evidence type="ECO:0000256" key="1">
    <source>
        <dbReference type="SAM" id="Phobius"/>
    </source>
</evidence>
<keyword evidence="1" id="KW-0472">Membrane</keyword>
<comment type="caution">
    <text evidence="2">The sequence shown here is derived from an EMBL/GenBank/DDBJ whole genome shotgun (WGS) entry which is preliminary data.</text>
</comment>
<name>A0ABP8XU87_9MICO</name>
<sequence>MGGTGARWRAWAARVAVVVGGATVAVVLLQLWSYAHVDNPALIERSVIVRTATSRCAAMRDSAAAAAVGTAASIPQRVGAINAQNDAVTDLVTAIRALGPKVIDADAPTERWIQDWERLVAARDAYARSLASGHPTPMHLPTVEGTPLLDRLNDVGISCRVPLALLAP</sequence>
<evidence type="ECO:0000313" key="2">
    <source>
        <dbReference type="EMBL" id="GAA4714018.1"/>
    </source>
</evidence>
<keyword evidence="3" id="KW-1185">Reference proteome</keyword>
<keyword evidence="1" id="KW-1133">Transmembrane helix</keyword>
<proteinExistence type="predicted"/>
<organism evidence="2 3">
    <name type="scientific">Pedococcus ginsenosidimutans</name>
    <dbReference type="NCBI Taxonomy" id="490570"/>
    <lineage>
        <taxon>Bacteria</taxon>
        <taxon>Bacillati</taxon>
        <taxon>Actinomycetota</taxon>
        <taxon>Actinomycetes</taxon>
        <taxon>Micrococcales</taxon>
        <taxon>Intrasporangiaceae</taxon>
        <taxon>Pedococcus</taxon>
    </lineage>
</organism>
<protein>
    <submittedName>
        <fullName evidence="2">Uncharacterized protein</fullName>
    </submittedName>
</protein>
<gene>
    <name evidence="2" type="ORF">GCM10025782_07870</name>
</gene>
<dbReference type="EMBL" id="BAABLO010000001">
    <property type="protein sequence ID" value="GAA4714018.1"/>
    <property type="molecule type" value="Genomic_DNA"/>
</dbReference>
<dbReference type="Proteomes" id="UP001500556">
    <property type="component" value="Unassembled WGS sequence"/>
</dbReference>
<accession>A0ABP8XU87</accession>
<reference evidence="3" key="1">
    <citation type="journal article" date="2019" name="Int. J. Syst. Evol. Microbiol.">
        <title>The Global Catalogue of Microorganisms (GCM) 10K type strain sequencing project: providing services to taxonomists for standard genome sequencing and annotation.</title>
        <authorList>
            <consortium name="The Broad Institute Genomics Platform"/>
            <consortium name="The Broad Institute Genome Sequencing Center for Infectious Disease"/>
            <person name="Wu L."/>
            <person name="Ma J."/>
        </authorList>
    </citation>
    <scope>NUCLEOTIDE SEQUENCE [LARGE SCALE GENOMIC DNA]</scope>
    <source>
        <strain evidence="3">JCM 18961</strain>
    </source>
</reference>